<keyword evidence="3 9" id="KW-0689">Ribosomal protein</keyword>
<dbReference type="InterPro" id="IPR039927">
    <property type="entry name" value="Ribosomal_mL43"/>
</dbReference>
<dbReference type="SUPFAM" id="SSF52833">
    <property type="entry name" value="Thioredoxin-like"/>
    <property type="match status" value="1"/>
</dbReference>
<name>A0A1W0X8G7_HYPEX</name>
<evidence type="ECO:0000256" key="5">
    <source>
        <dbReference type="ARBA" id="ARBA00023274"/>
    </source>
</evidence>
<accession>A0A1W0X8G7</accession>
<protein>
    <recommendedName>
        <fullName evidence="6">Large ribosomal subunit protein mL43</fullName>
    </recommendedName>
</protein>
<feature type="compositionally biased region" description="Basic and acidic residues" evidence="7">
    <location>
        <begin position="181"/>
        <end position="198"/>
    </location>
</feature>
<dbReference type="Pfam" id="PF05047">
    <property type="entry name" value="L51_S25_CI-B8"/>
    <property type="match status" value="1"/>
</dbReference>
<dbReference type="AlphaFoldDB" id="A0A1W0X8G7"/>
<reference evidence="10" key="1">
    <citation type="submission" date="2017-01" db="EMBL/GenBank/DDBJ databases">
        <title>Comparative genomics of anhydrobiosis in the tardigrade Hypsibius dujardini.</title>
        <authorList>
            <person name="Yoshida Y."/>
            <person name="Koutsovoulos G."/>
            <person name="Laetsch D."/>
            <person name="Stevens L."/>
            <person name="Kumar S."/>
            <person name="Horikawa D."/>
            <person name="Ishino K."/>
            <person name="Komine S."/>
            <person name="Tomita M."/>
            <person name="Blaxter M."/>
            <person name="Arakawa K."/>
        </authorList>
    </citation>
    <scope>NUCLEOTIDE SEQUENCE [LARGE SCALE GENOMIC DNA]</scope>
    <source>
        <strain evidence="10">Z151</strain>
    </source>
</reference>
<evidence type="ECO:0000256" key="2">
    <source>
        <dbReference type="ARBA" id="ARBA00006073"/>
    </source>
</evidence>
<dbReference type="OrthoDB" id="88at2759"/>
<evidence type="ECO:0000256" key="4">
    <source>
        <dbReference type="ARBA" id="ARBA00023128"/>
    </source>
</evidence>
<feature type="region of interest" description="Disordered" evidence="7">
    <location>
        <begin position="181"/>
        <end position="212"/>
    </location>
</feature>
<keyword evidence="10" id="KW-1185">Reference proteome</keyword>
<evidence type="ECO:0000256" key="6">
    <source>
        <dbReference type="ARBA" id="ARBA00035188"/>
    </source>
</evidence>
<dbReference type="GO" id="GO:0032543">
    <property type="term" value="P:mitochondrial translation"/>
    <property type="evidence" value="ECO:0007669"/>
    <property type="project" value="InterPro"/>
</dbReference>
<dbReference type="PANTHER" id="PTHR21396:SF2">
    <property type="entry name" value="LARGE RIBOSOMAL SUBUNIT PROTEIN ML43"/>
    <property type="match status" value="1"/>
</dbReference>
<evidence type="ECO:0000313" key="10">
    <source>
        <dbReference type="Proteomes" id="UP000192578"/>
    </source>
</evidence>
<dbReference type="Proteomes" id="UP000192578">
    <property type="component" value="Unassembled WGS sequence"/>
</dbReference>
<evidence type="ECO:0000259" key="8">
    <source>
        <dbReference type="SMART" id="SM00916"/>
    </source>
</evidence>
<keyword evidence="4" id="KW-0496">Mitochondrion</keyword>
<evidence type="ECO:0000313" key="9">
    <source>
        <dbReference type="EMBL" id="OQV23836.1"/>
    </source>
</evidence>
<dbReference type="GO" id="GO:0005762">
    <property type="term" value="C:mitochondrial large ribosomal subunit"/>
    <property type="evidence" value="ECO:0007669"/>
    <property type="project" value="TreeGrafter"/>
</dbReference>
<evidence type="ECO:0000256" key="7">
    <source>
        <dbReference type="SAM" id="MobiDB-lite"/>
    </source>
</evidence>
<dbReference type="InterPro" id="IPR007741">
    <property type="entry name" value="Ribosomal_mL43/mS25/NADH_DH"/>
</dbReference>
<dbReference type="PANTHER" id="PTHR21396">
    <property type="entry name" value="39S RIBOSOMAL PROTEIN L43"/>
    <property type="match status" value="1"/>
</dbReference>
<evidence type="ECO:0000256" key="1">
    <source>
        <dbReference type="ARBA" id="ARBA00004173"/>
    </source>
</evidence>
<proteinExistence type="inferred from homology"/>
<gene>
    <name evidence="9" type="ORF">BV898_02186</name>
</gene>
<comment type="subcellular location">
    <subcellularLocation>
        <location evidence="1">Mitochondrion</location>
    </subcellularLocation>
</comment>
<dbReference type="SMART" id="SM00916">
    <property type="entry name" value="L51_S25_CI-B8"/>
    <property type="match status" value="1"/>
</dbReference>
<keyword evidence="5" id="KW-0687">Ribonucleoprotein</keyword>
<dbReference type="InterPro" id="IPR036249">
    <property type="entry name" value="Thioredoxin-like_sf"/>
</dbReference>
<sequence>MPADPSGFLTAVLHNGVGRFVCQLQRITLKFCKEYGSSRGVREFIEKDLLDFARQNPGVVVYVEPKRHQRPKLEAEYLNGRTEVMNASEYSREQVIKFVEQLRCRSGVEIVRIRKDMRTNNISIQGPWHPFLNQPTEWNLKKFPDAPGLRALKMGKSATDIVLEMAREQGVLNIVQWEGKDPAARDDASGKGAVERTTDQVVRPVTAPSIKQ</sequence>
<comment type="caution">
    <text evidence="9">The sequence shown here is derived from an EMBL/GenBank/DDBJ whole genome shotgun (WGS) entry which is preliminary data.</text>
</comment>
<feature type="domain" description="Ribosomal protein/NADH dehydrogenase" evidence="8">
    <location>
        <begin position="33"/>
        <end position="106"/>
    </location>
</feature>
<dbReference type="GO" id="GO:0003735">
    <property type="term" value="F:structural constituent of ribosome"/>
    <property type="evidence" value="ECO:0007669"/>
    <property type="project" value="InterPro"/>
</dbReference>
<dbReference type="Gene3D" id="3.40.30.10">
    <property type="entry name" value="Glutaredoxin"/>
    <property type="match status" value="1"/>
</dbReference>
<dbReference type="EMBL" id="MTYJ01000009">
    <property type="protein sequence ID" value="OQV23836.1"/>
    <property type="molecule type" value="Genomic_DNA"/>
</dbReference>
<organism evidence="9 10">
    <name type="scientific">Hypsibius exemplaris</name>
    <name type="common">Freshwater tardigrade</name>
    <dbReference type="NCBI Taxonomy" id="2072580"/>
    <lineage>
        <taxon>Eukaryota</taxon>
        <taxon>Metazoa</taxon>
        <taxon>Ecdysozoa</taxon>
        <taxon>Tardigrada</taxon>
        <taxon>Eutardigrada</taxon>
        <taxon>Parachela</taxon>
        <taxon>Hypsibioidea</taxon>
        <taxon>Hypsibiidae</taxon>
        <taxon>Hypsibius</taxon>
    </lineage>
</organism>
<evidence type="ECO:0000256" key="3">
    <source>
        <dbReference type="ARBA" id="ARBA00022980"/>
    </source>
</evidence>
<comment type="similarity">
    <text evidence="2">Belongs to the mitochondrion-specific ribosomal protein mL43 family.</text>
</comment>